<dbReference type="RefSeq" id="WP_120166602.1">
    <property type="nucleotide sequence ID" value="NZ_MCIB01000001.1"/>
</dbReference>
<proteinExistence type="inferred from homology"/>
<comment type="caution">
    <text evidence="8">The sequence shown here is derived from an EMBL/GenBank/DDBJ whole genome shotgun (WGS) entry which is preliminary data.</text>
</comment>
<evidence type="ECO:0000259" key="7">
    <source>
        <dbReference type="Pfam" id="PF01029"/>
    </source>
</evidence>
<dbReference type="InterPro" id="IPR011605">
    <property type="entry name" value="NusB_fam"/>
</dbReference>
<dbReference type="PANTHER" id="PTHR11078:SF3">
    <property type="entry name" value="ANTITERMINATION NUSB DOMAIN-CONTAINING PROTEIN"/>
    <property type="match status" value="1"/>
</dbReference>
<comment type="similarity">
    <text evidence="1 6">Belongs to the NusB family.</text>
</comment>
<feature type="domain" description="NusB/RsmB/TIM44" evidence="7">
    <location>
        <begin position="5"/>
        <end position="128"/>
    </location>
</feature>
<evidence type="ECO:0000256" key="3">
    <source>
        <dbReference type="ARBA" id="ARBA00022884"/>
    </source>
</evidence>
<comment type="function">
    <text evidence="6">Involved in transcription antitermination. Required for transcription of ribosomal RNA (rRNA) genes. Binds specifically to the boxA antiterminator sequence of the ribosomal RNA (rrn) operons.</text>
</comment>
<evidence type="ECO:0000256" key="6">
    <source>
        <dbReference type="HAMAP-Rule" id="MF_00073"/>
    </source>
</evidence>
<dbReference type="AlphaFoldDB" id="A0A419TAQ9"/>
<gene>
    <name evidence="6" type="primary">nusB</name>
    <name evidence="8" type="ORF">BET03_01710</name>
</gene>
<keyword evidence="5 6" id="KW-0804">Transcription</keyword>
<sequence>MSRKIAREAAMKLIYQMDLKDEFTHEAVESFVQNNKLKKDEISYIVNTANMIIDNLEKIDDYIGKYAHKWKLERLAKVDLAVLRIAICEIMFREDIPIEVSINEAVEISKKYSTEESSKFVNGILGGYVKEMEDRNG</sequence>
<dbReference type="NCBIfam" id="TIGR01951">
    <property type="entry name" value="nusB"/>
    <property type="match status" value="1"/>
</dbReference>
<reference evidence="8 9" key="1">
    <citation type="submission" date="2016-08" db="EMBL/GenBank/DDBJ databases">
        <title>Novel Firmicutes and Novel Genomes.</title>
        <authorList>
            <person name="Poppleton D.I."/>
            <person name="Gribaldo S."/>
        </authorList>
    </citation>
    <scope>NUCLEOTIDE SEQUENCE [LARGE SCALE GENOMIC DNA]</scope>
    <source>
        <strain evidence="8 9">CTT3</strain>
    </source>
</reference>
<evidence type="ECO:0000256" key="5">
    <source>
        <dbReference type="ARBA" id="ARBA00023163"/>
    </source>
</evidence>
<dbReference type="InterPro" id="IPR006027">
    <property type="entry name" value="NusB_RsmB_TIM44"/>
</dbReference>
<dbReference type="EMBL" id="MCIB01000001">
    <property type="protein sequence ID" value="RKD34568.1"/>
    <property type="molecule type" value="Genomic_DNA"/>
</dbReference>
<dbReference type="SUPFAM" id="SSF48013">
    <property type="entry name" value="NusB-like"/>
    <property type="match status" value="1"/>
</dbReference>
<evidence type="ECO:0000256" key="1">
    <source>
        <dbReference type="ARBA" id="ARBA00005952"/>
    </source>
</evidence>
<dbReference type="GO" id="GO:0031564">
    <property type="term" value="P:transcription antitermination"/>
    <property type="evidence" value="ECO:0007669"/>
    <property type="project" value="UniProtKB-KW"/>
</dbReference>
<dbReference type="HAMAP" id="MF_00073">
    <property type="entry name" value="NusB"/>
    <property type="match status" value="1"/>
</dbReference>
<name>A0A419TAQ9_9FIRM</name>
<evidence type="ECO:0000256" key="2">
    <source>
        <dbReference type="ARBA" id="ARBA00022814"/>
    </source>
</evidence>
<evidence type="ECO:0000256" key="4">
    <source>
        <dbReference type="ARBA" id="ARBA00023015"/>
    </source>
</evidence>
<dbReference type="Gene3D" id="1.10.940.10">
    <property type="entry name" value="NusB-like"/>
    <property type="match status" value="1"/>
</dbReference>
<dbReference type="Pfam" id="PF01029">
    <property type="entry name" value="NusB"/>
    <property type="match status" value="1"/>
</dbReference>
<protein>
    <recommendedName>
        <fullName evidence="6">Transcription antitermination protein NusB</fullName>
    </recommendedName>
    <alternativeName>
        <fullName evidence="6">Antitermination factor NusB</fullName>
    </alternativeName>
</protein>
<dbReference type="InterPro" id="IPR035926">
    <property type="entry name" value="NusB-like_sf"/>
</dbReference>
<keyword evidence="4 6" id="KW-0805">Transcription regulation</keyword>
<dbReference type="GO" id="GO:0003723">
    <property type="term" value="F:RNA binding"/>
    <property type="evidence" value="ECO:0007669"/>
    <property type="project" value="UniProtKB-UniRule"/>
</dbReference>
<dbReference type="OrthoDB" id="9811381at2"/>
<accession>A0A419TAQ9</accession>
<evidence type="ECO:0000313" key="8">
    <source>
        <dbReference type="EMBL" id="RKD34568.1"/>
    </source>
</evidence>
<dbReference type="GO" id="GO:0005829">
    <property type="term" value="C:cytosol"/>
    <property type="evidence" value="ECO:0007669"/>
    <property type="project" value="TreeGrafter"/>
</dbReference>
<dbReference type="PANTHER" id="PTHR11078">
    <property type="entry name" value="N UTILIZATION SUBSTANCE PROTEIN B-RELATED"/>
    <property type="match status" value="1"/>
</dbReference>
<organism evidence="8 9">
    <name type="scientific">Thermohalobacter berrensis</name>
    <dbReference type="NCBI Taxonomy" id="99594"/>
    <lineage>
        <taxon>Bacteria</taxon>
        <taxon>Bacillati</taxon>
        <taxon>Bacillota</taxon>
        <taxon>Tissierellia</taxon>
        <taxon>Tissierellales</taxon>
        <taxon>Thermohalobacteraceae</taxon>
        <taxon>Thermohalobacter</taxon>
    </lineage>
</organism>
<dbReference type="GO" id="GO:0006353">
    <property type="term" value="P:DNA-templated transcription termination"/>
    <property type="evidence" value="ECO:0007669"/>
    <property type="project" value="UniProtKB-UniRule"/>
</dbReference>
<evidence type="ECO:0000313" key="9">
    <source>
        <dbReference type="Proteomes" id="UP000284177"/>
    </source>
</evidence>
<dbReference type="Proteomes" id="UP000284177">
    <property type="component" value="Unassembled WGS sequence"/>
</dbReference>
<keyword evidence="2 6" id="KW-0889">Transcription antitermination</keyword>
<keyword evidence="9" id="KW-1185">Reference proteome</keyword>
<keyword evidence="3 6" id="KW-0694">RNA-binding</keyword>